<feature type="compositionally biased region" description="Polar residues" evidence="1">
    <location>
        <begin position="123"/>
        <end position="139"/>
    </location>
</feature>
<dbReference type="EMBL" id="OOIL02002122">
    <property type="protein sequence ID" value="VFQ80409.1"/>
    <property type="molecule type" value="Genomic_DNA"/>
</dbReference>
<sequence>MADKTTSEFWLPPEFLPDEDLLIDPYAFEKPVSRTLPRSNLLSPSALPHGRSFSPVASSVFSGVEESEEELLSWLTSRFRRTALEEEGDKSLCIPRHSEKGGVLSGSPQSTLAKVGSWTGRRTGSINGSPYGPSQASSPTTPPLCVENDDVWALIFRDAVQARRPRSTPDALLSDLPSIPPANLVKNSISGAHVNPFHQLRALQMMQQQCSEMWGQKIDGGYLGGRDVFGNRGNRVGFGIDPFVETRNSGIPVPGQTAAWPALPPQRPIQYGRPDMTAAFPGGYVAGLKRECAGTGVFIPRRYEPNNNVKTSADPRKPTSKISNGVNKRSDGCYNGGSRAQIHPSPGGFSISDYEVLIARSNAALLEKRRRSMGPQPEVSISPELRLPPEWTY</sequence>
<feature type="region of interest" description="Disordered" evidence="1">
    <location>
        <begin position="370"/>
        <end position="393"/>
    </location>
</feature>
<organism evidence="2 3">
    <name type="scientific">Cuscuta campestris</name>
    <dbReference type="NCBI Taxonomy" id="132261"/>
    <lineage>
        <taxon>Eukaryota</taxon>
        <taxon>Viridiplantae</taxon>
        <taxon>Streptophyta</taxon>
        <taxon>Embryophyta</taxon>
        <taxon>Tracheophyta</taxon>
        <taxon>Spermatophyta</taxon>
        <taxon>Magnoliopsida</taxon>
        <taxon>eudicotyledons</taxon>
        <taxon>Gunneridae</taxon>
        <taxon>Pentapetalae</taxon>
        <taxon>asterids</taxon>
        <taxon>lamiids</taxon>
        <taxon>Solanales</taxon>
        <taxon>Convolvulaceae</taxon>
        <taxon>Cuscuteae</taxon>
        <taxon>Cuscuta</taxon>
        <taxon>Cuscuta subgen. Grammica</taxon>
        <taxon>Cuscuta sect. Cleistogrammica</taxon>
    </lineage>
</organism>
<evidence type="ECO:0000256" key="1">
    <source>
        <dbReference type="SAM" id="MobiDB-lite"/>
    </source>
</evidence>
<feature type="region of interest" description="Disordered" evidence="1">
    <location>
        <begin position="306"/>
        <end position="331"/>
    </location>
</feature>
<evidence type="ECO:0000313" key="2">
    <source>
        <dbReference type="EMBL" id="VFQ80409.1"/>
    </source>
</evidence>
<feature type="region of interest" description="Disordered" evidence="1">
    <location>
        <begin position="123"/>
        <end position="142"/>
    </location>
</feature>
<reference evidence="2 3" key="1">
    <citation type="submission" date="2018-04" db="EMBL/GenBank/DDBJ databases">
        <authorList>
            <person name="Vogel A."/>
        </authorList>
    </citation>
    <scope>NUCLEOTIDE SEQUENCE [LARGE SCALE GENOMIC DNA]</scope>
</reference>
<dbReference type="PANTHER" id="PTHR33356">
    <property type="entry name" value="TIP41-LIKE PROTEIN"/>
    <property type="match status" value="1"/>
</dbReference>
<dbReference type="Proteomes" id="UP000595140">
    <property type="component" value="Unassembled WGS sequence"/>
</dbReference>
<dbReference type="OrthoDB" id="1060058at2759"/>
<proteinExistence type="predicted"/>
<keyword evidence="3" id="KW-1185">Reference proteome</keyword>
<accession>A0A484LW10</accession>
<dbReference type="PANTHER" id="PTHR33356:SF17">
    <property type="entry name" value="TPX2 CENTRAL DOMAIN-CONTAINING PROTEIN"/>
    <property type="match status" value="1"/>
</dbReference>
<evidence type="ECO:0000313" key="3">
    <source>
        <dbReference type="Proteomes" id="UP000595140"/>
    </source>
</evidence>
<gene>
    <name evidence="2" type="ORF">CCAM_LOCUS22185</name>
</gene>
<protein>
    <submittedName>
        <fullName evidence="2">Uncharacterized protein</fullName>
    </submittedName>
</protein>
<name>A0A484LW10_9ASTE</name>
<dbReference type="AlphaFoldDB" id="A0A484LW10"/>